<accession>A0A0N1F3Z2</accession>
<keyword evidence="3" id="KW-1185">Reference proteome</keyword>
<feature type="region of interest" description="Disordered" evidence="1">
    <location>
        <begin position="52"/>
        <end position="71"/>
    </location>
</feature>
<sequence length="101" mass="10398">MKTLIPAIALTAVTLAGCTSSRLTRIEEAPRGLEAPRASPAKRITVVGNEVTLPDGSRSTRNAAGGFALPNGQQVTRDARGALVLPNGNRCLPDAGGYTCP</sequence>
<reference evidence="2 3" key="1">
    <citation type="submission" date="2015-07" db="EMBL/GenBank/DDBJ databases">
        <title>Whole genome sequencing of Bosea vaviloviae isolated from cave pool.</title>
        <authorList>
            <person name="Tan N.E.H."/>
            <person name="Lee Y.P."/>
            <person name="Gan H.M."/>
            <person name="Barton H."/>
            <person name="Savka M.A."/>
        </authorList>
    </citation>
    <scope>NUCLEOTIDE SEQUENCE [LARGE SCALE GENOMIC DNA]</scope>
    <source>
        <strain evidence="2 3">SD260</strain>
    </source>
</reference>
<evidence type="ECO:0000313" key="3">
    <source>
        <dbReference type="Proteomes" id="UP000037822"/>
    </source>
</evidence>
<protein>
    <recommendedName>
        <fullName evidence="4">Lipoprotein</fullName>
    </recommendedName>
</protein>
<dbReference type="PATRIC" id="fig|1526658.3.peg.4518"/>
<dbReference type="OrthoDB" id="8162869at2"/>
<organism evidence="2 3">
    <name type="scientific">Bosea vaviloviae</name>
    <dbReference type="NCBI Taxonomy" id="1526658"/>
    <lineage>
        <taxon>Bacteria</taxon>
        <taxon>Pseudomonadati</taxon>
        <taxon>Pseudomonadota</taxon>
        <taxon>Alphaproteobacteria</taxon>
        <taxon>Hyphomicrobiales</taxon>
        <taxon>Boseaceae</taxon>
        <taxon>Bosea</taxon>
    </lineage>
</organism>
<comment type="caution">
    <text evidence="2">The sequence shown here is derived from an EMBL/GenBank/DDBJ whole genome shotgun (WGS) entry which is preliminary data.</text>
</comment>
<evidence type="ECO:0000256" key="1">
    <source>
        <dbReference type="SAM" id="MobiDB-lite"/>
    </source>
</evidence>
<evidence type="ECO:0000313" key="2">
    <source>
        <dbReference type="EMBL" id="KPH79990.1"/>
    </source>
</evidence>
<dbReference type="PROSITE" id="PS51257">
    <property type="entry name" value="PROKAR_LIPOPROTEIN"/>
    <property type="match status" value="1"/>
</dbReference>
<dbReference type="AlphaFoldDB" id="A0A0N1F3Z2"/>
<name>A0A0N1F3Z2_9HYPH</name>
<proteinExistence type="predicted"/>
<dbReference type="EMBL" id="LGSZ01000047">
    <property type="protein sequence ID" value="KPH79990.1"/>
    <property type="molecule type" value="Genomic_DNA"/>
</dbReference>
<dbReference type="RefSeq" id="WP_054209995.1">
    <property type="nucleotide sequence ID" value="NZ_LGSZ01000047.1"/>
</dbReference>
<dbReference type="Proteomes" id="UP000037822">
    <property type="component" value="Unassembled WGS sequence"/>
</dbReference>
<evidence type="ECO:0008006" key="4">
    <source>
        <dbReference type="Google" id="ProtNLM"/>
    </source>
</evidence>
<gene>
    <name evidence="2" type="ORF">AE618_15720</name>
</gene>